<name>X0Z4Q0_9ZZZZ</name>
<dbReference type="EMBL" id="BART01007815">
    <property type="protein sequence ID" value="GAG63994.1"/>
    <property type="molecule type" value="Genomic_DNA"/>
</dbReference>
<organism evidence="1">
    <name type="scientific">marine sediment metagenome</name>
    <dbReference type="NCBI Taxonomy" id="412755"/>
    <lineage>
        <taxon>unclassified sequences</taxon>
        <taxon>metagenomes</taxon>
        <taxon>ecological metagenomes</taxon>
    </lineage>
</organism>
<dbReference type="AlphaFoldDB" id="X0Z4Q0"/>
<sequence>TEYKGPLPLPVNVFYEKPDCLIGRDVNYGATCPLYSPKEKPPKAR</sequence>
<gene>
    <name evidence="1" type="ORF">S01H4_17707</name>
</gene>
<evidence type="ECO:0000313" key="1">
    <source>
        <dbReference type="EMBL" id="GAG63994.1"/>
    </source>
</evidence>
<proteinExistence type="predicted"/>
<comment type="caution">
    <text evidence="1">The sequence shown here is derived from an EMBL/GenBank/DDBJ whole genome shotgun (WGS) entry which is preliminary data.</text>
</comment>
<protein>
    <submittedName>
        <fullName evidence="1">Uncharacterized protein</fullName>
    </submittedName>
</protein>
<accession>X0Z4Q0</accession>
<feature type="non-terminal residue" evidence="1">
    <location>
        <position position="1"/>
    </location>
</feature>
<reference evidence="1" key="1">
    <citation type="journal article" date="2014" name="Front. Microbiol.">
        <title>High frequency of phylogenetically diverse reductive dehalogenase-homologous genes in deep subseafloor sedimentary metagenomes.</title>
        <authorList>
            <person name="Kawai M."/>
            <person name="Futagami T."/>
            <person name="Toyoda A."/>
            <person name="Takaki Y."/>
            <person name="Nishi S."/>
            <person name="Hori S."/>
            <person name="Arai W."/>
            <person name="Tsubouchi T."/>
            <person name="Morono Y."/>
            <person name="Uchiyama I."/>
            <person name="Ito T."/>
            <person name="Fujiyama A."/>
            <person name="Inagaki F."/>
            <person name="Takami H."/>
        </authorList>
    </citation>
    <scope>NUCLEOTIDE SEQUENCE</scope>
    <source>
        <strain evidence="1">Expedition CK06-06</strain>
    </source>
</reference>